<dbReference type="OrthoDB" id="267079at2759"/>
<dbReference type="SMART" id="SM00491">
    <property type="entry name" value="HELICc2"/>
    <property type="match status" value="1"/>
</dbReference>
<dbReference type="InterPro" id="IPR006554">
    <property type="entry name" value="Helicase-like_DEXD_c2"/>
</dbReference>
<sequence>MVDLNSGLKLPVPGATSDPTLASRDFSFPYPQAYSIQLDLMRQVFSTIEDGKVGLFESPTGTGKSLSLICAAFTWLRQNARRGTHGLSARGSDDEPDWVVQHAQDRKRKAHESHELELQERIAAARARQSALKRRRLDGSIPETRNHADREQDSDDDLLIDQDEGEKGARALRLATYTRTALSESSVQQEDNLSPAVRALMQQYEQTHHRGQDDDEEPETLPRVIYASRTHSQLSQFVAELKKTSFGEVDVLNPADLPVRTIALGSRKQMCINDSVQHIARRKGTEAMNERCLELMKAKKGKCAALPSFDLAGRAQILEFRDAAMAQVGDIEDLVQLGRDTKTCPYFAARTSAKQAELVTLPYNLLLQKDARQALGISLEGCVVLIDEAHNLIDTILGTHSVSIDSRQIAQAARQIDAYLDRFALRLKGSNEANLRKVRKLLAAMSTFFSQHAAKKGEAEVVMSAAELVRGLAGSLDQINLVTLETWLKETQIARKISGYADKHANRAATESVANAAGSARRPPQKTPKPSQVDKEPSSQSAISSMHAIESFILSLAHRSEDGRVVLSRVDDAGEPYVRAKYQLLNPSHAFKSVVEEARSVILAGGTMEPLSDFRQQLLPFLPRDKLVEFSCGHVIPSSKLMVSVLGSSPKGLPFEFKFDSRDNAELIDELGRTLINLCNVVPAGMVVFVPSYAFLDRIMARWKDAGSGELHKRLGAKKKIFSEPKTTMEVDGVLHDYTAAIRDAGSAGGAIMFAVVGAKLSEGINFSDDLARAVVMVGMPFANMHSPELAERMKYVRELAKQHPHATNTVDPGHELYTNLCMKAVNQSIGRAVRHQNDYAALILLDRRYARPEIKQRLPGWIRKEVSVADRFGGLIKQTAAFFKHRKTPAS</sequence>
<dbReference type="InterPro" id="IPR010614">
    <property type="entry name" value="RAD3-like_helicase_DEAD"/>
</dbReference>
<evidence type="ECO:0000256" key="6">
    <source>
        <dbReference type="ARBA" id="ARBA00022723"/>
    </source>
</evidence>
<dbReference type="GO" id="GO:0016818">
    <property type="term" value="F:hydrolase activity, acting on acid anhydrides, in phosphorus-containing anhydrides"/>
    <property type="evidence" value="ECO:0007669"/>
    <property type="project" value="InterPro"/>
</dbReference>
<evidence type="ECO:0000256" key="14">
    <source>
        <dbReference type="ARBA" id="ARBA00023242"/>
    </source>
</evidence>
<dbReference type="SUPFAM" id="SSF52540">
    <property type="entry name" value="P-loop containing nucleoside triphosphate hydrolases"/>
    <property type="match status" value="1"/>
</dbReference>
<comment type="catalytic activity">
    <reaction evidence="21">
        <text>ATP + H2O = ADP + phosphate + H(+)</text>
        <dbReference type="Rhea" id="RHEA:13065"/>
        <dbReference type="ChEBI" id="CHEBI:15377"/>
        <dbReference type="ChEBI" id="CHEBI:15378"/>
        <dbReference type="ChEBI" id="CHEBI:30616"/>
        <dbReference type="ChEBI" id="CHEBI:43474"/>
        <dbReference type="ChEBI" id="CHEBI:456216"/>
        <dbReference type="EC" id="5.6.2.3"/>
    </reaction>
</comment>
<evidence type="ECO:0000256" key="4">
    <source>
        <dbReference type="ARBA" id="ARBA00016387"/>
    </source>
</evidence>
<keyword evidence="8" id="KW-0378">Hydrolase</keyword>
<dbReference type="GO" id="GO:0005634">
    <property type="term" value="C:nucleus"/>
    <property type="evidence" value="ECO:0007669"/>
    <property type="project" value="UniProtKB-SubCell"/>
</dbReference>
<keyword evidence="6" id="KW-0479">Metal-binding</keyword>
<dbReference type="Proteomes" id="UP000053758">
    <property type="component" value="Unassembled WGS sequence"/>
</dbReference>
<dbReference type="GO" id="GO:0005524">
    <property type="term" value="F:ATP binding"/>
    <property type="evidence" value="ECO:0007669"/>
    <property type="project" value="UniProtKB-KW"/>
</dbReference>
<evidence type="ECO:0000256" key="7">
    <source>
        <dbReference type="ARBA" id="ARBA00022741"/>
    </source>
</evidence>
<dbReference type="GO" id="GO:0034085">
    <property type="term" value="P:establishment of sister chromatid cohesion"/>
    <property type="evidence" value="ECO:0007669"/>
    <property type="project" value="TreeGrafter"/>
</dbReference>
<dbReference type="Gene3D" id="3.40.50.300">
    <property type="entry name" value="P-loop containing nucleotide triphosphate hydrolases"/>
    <property type="match status" value="3"/>
</dbReference>
<keyword evidence="9 22" id="KW-0347">Helicase</keyword>
<dbReference type="InterPro" id="IPR006555">
    <property type="entry name" value="ATP-dep_Helicase_C"/>
</dbReference>
<evidence type="ECO:0000256" key="3">
    <source>
        <dbReference type="ARBA" id="ARBA00008435"/>
    </source>
</evidence>
<dbReference type="GO" id="GO:0051536">
    <property type="term" value="F:iron-sulfur cluster binding"/>
    <property type="evidence" value="ECO:0007669"/>
    <property type="project" value="UniProtKB-KW"/>
</dbReference>
<dbReference type="SMART" id="SM00488">
    <property type="entry name" value="DEXDc2"/>
    <property type="match status" value="1"/>
</dbReference>
<comment type="similarity">
    <text evidence="3">Belongs to the DEAD box helicase family. DEAH subfamily. DDX11/CHL1 sub-subfamily.</text>
</comment>
<keyword evidence="13" id="KW-0413">Isomerase</keyword>
<dbReference type="NCBIfam" id="TIGR00604">
    <property type="entry name" value="rad3"/>
    <property type="match status" value="1"/>
</dbReference>
<dbReference type="GO" id="GO:0006139">
    <property type="term" value="P:nucleobase-containing compound metabolic process"/>
    <property type="evidence" value="ECO:0007669"/>
    <property type="project" value="InterPro"/>
</dbReference>
<evidence type="ECO:0000256" key="11">
    <source>
        <dbReference type="ARBA" id="ARBA00023004"/>
    </source>
</evidence>
<comment type="cofactor">
    <cofactor evidence="1">
        <name>[4Fe-4S] cluster</name>
        <dbReference type="ChEBI" id="CHEBI:49883"/>
    </cofactor>
</comment>
<dbReference type="Pfam" id="PF13307">
    <property type="entry name" value="Helicase_C_2"/>
    <property type="match status" value="1"/>
</dbReference>
<protein>
    <recommendedName>
        <fullName evidence="5">ATP-dependent DNA helicase CHL1</fullName>
        <ecNumber evidence="17">5.6.2.3</ecNumber>
    </recommendedName>
    <alternativeName>
        <fullName evidence="4">ATP-dependent DNA helicase chl1</fullName>
    </alternativeName>
    <alternativeName>
        <fullName evidence="16">Chromosome loss protein 1</fullName>
    </alternativeName>
    <alternativeName>
        <fullName evidence="18 19">DNA 5'-3' helicase CHL1</fullName>
    </alternativeName>
</protein>
<keyword evidence="10" id="KW-0067">ATP-binding</keyword>
<dbReference type="PROSITE" id="PS51193">
    <property type="entry name" value="HELICASE_ATP_BIND_2"/>
    <property type="match status" value="1"/>
</dbReference>
<dbReference type="InterPro" id="IPR013020">
    <property type="entry name" value="Rad3/Chl1-like"/>
</dbReference>
<gene>
    <name evidence="22" type="ORF">PAN0_006d3001</name>
</gene>
<keyword evidence="23" id="KW-1185">Reference proteome</keyword>
<dbReference type="CDD" id="cd18788">
    <property type="entry name" value="SF2_C_XPD"/>
    <property type="match status" value="1"/>
</dbReference>
<evidence type="ECO:0000313" key="23">
    <source>
        <dbReference type="Proteomes" id="UP000053758"/>
    </source>
</evidence>
<evidence type="ECO:0000313" key="22">
    <source>
        <dbReference type="EMBL" id="GAK64786.1"/>
    </source>
</evidence>
<evidence type="ECO:0000256" key="8">
    <source>
        <dbReference type="ARBA" id="ARBA00022801"/>
    </source>
</evidence>
<evidence type="ECO:0000256" key="13">
    <source>
        <dbReference type="ARBA" id="ARBA00023235"/>
    </source>
</evidence>
<dbReference type="PANTHER" id="PTHR11472:SF41">
    <property type="entry name" value="ATP-DEPENDENT DNA HELICASE DDX11-RELATED"/>
    <property type="match status" value="1"/>
</dbReference>
<reference evidence="23" key="1">
    <citation type="journal article" date="2014" name="Genome Announc.">
        <title>Draft Genome Sequence of the Yeast Pseudozyma antarctica Type Strain JCM10317, a Producer of the Glycolipid Biosurfactants, Mannosylerythritol Lipids.</title>
        <authorList>
            <person name="Saika A."/>
            <person name="Koike H."/>
            <person name="Hori T."/>
            <person name="Fukuoka T."/>
            <person name="Sato S."/>
            <person name="Habe H."/>
            <person name="Kitamoto D."/>
            <person name="Morita T."/>
        </authorList>
    </citation>
    <scope>NUCLEOTIDE SEQUENCE [LARGE SCALE GENOMIC DNA]</scope>
    <source>
        <strain evidence="23">JCM 10317</strain>
    </source>
</reference>
<dbReference type="GO" id="GO:0043139">
    <property type="term" value="F:5'-3' DNA helicase activity"/>
    <property type="evidence" value="ECO:0007669"/>
    <property type="project" value="UniProtKB-EC"/>
</dbReference>
<dbReference type="GO" id="GO:0003677">
    <property type="term" value="F:DNA binding"/>
    <property type="evidence" value="ECO:0007669"/>
    <property type="project" value="InterPro"/>
</dbReference>
<dbReference type="GO" id="GO:0046872">
    <property type="term" value="F:metal ion binding"/>
    <property type="evidence" value="ECO:0007669"/>
    <property type="project" value="UniProtKB-KW"/>
</dbReference>
<evidence type="ECO:0000256" key="17">
    <source>
        <dbReference type="ARBA" id="ARBA00044969"/>
    </source>
</evidence>
<evidence type="ECO:0000256" key="15">
    <source>
        <dbReference type="ARBA" id="ARBA00023306"/>
    </source>
</evidence>
<keyword evidence="11" id="KW-0408">Iron</keyword>
<dbReference type="EMBL" id="DF830073">
    <property type="protein sequence ID" value="GAK64786.1"/>
    <property type="molecule type" value="Genomic_DNA"/>
</dbReference>
<evidence type="ECO:0000256" key="21">
    <source>
        <dbReference type="ARBA" id="ARBA00048954"/>
    </source>
</evidence>
<dbReference type="Pfam" id="PF06733">
    <property type="entry name" value="DEAD_2"/>
    <property type="match status" value="1"/>
</dbReference>
<keyword evidence="7" id="KW-0547">Nucleotide-binding</keyword>
<evidence type="ECO:0000256" key="20">
    <source>
        <dbReference type="ARBA" id="ARBA00045702"/>
    </source>
</evidence>
<dbReference type="FunFam" id="3.40.50.300:FF:002669">
    <property type="entry name" value="Chromosome transmission fidelity protein 1"/>
    <property type="match status" value="1"/>
</dbReference>
<keyword evidence="15" id="KW-0131">Cell cycle</keyword>
<keyword evidence="12" id="KW-0411">Iron-sulfur</keyword>
<keyword evidence="14" id="KW-0539">Nucleus</keyword>
<accession>A0A081CDP0</accession>
<dbReference type="RefSeq" id="XP_014657129.1">
    <property type="nucleotide sequence ID" value="XM_014801643.1"/>
</dbReference>
<evidence type="ECO:0000256" key="9">
    <source>
        <dbReference type="ARBA" id="ARBA00022806"/>
    </source>
</evidence>
<dbReference type="FunFam" id="3.40.50.300:FF:001372">
    <property type="entry name" value="ATP-dependent DNA helicase chl1"/>
    <property type="match status" value="1"/>
</dbReference>
<evidence type="ECO:0000256" key="12">
    <source>
        <dbReference type="ARBA" id="ARBA00023014"/>
    </source>
</evidence>
<evidence type="ECO:0000256" key="18">
    <source>
        <dbReference type="ARBA" id="ARBA00044998"/>
    </source>
</evidence>
<dbReference type="PANTHER" id="PTHR11472">
    <property type="entry name" value="DNA REPAIR DEAD HELICASE RAD3/XP-D SUBFAMILY MEMBER"/>
    <property type="match status" value="1"/>
</dbReference>
<evidence type="ECO:0000256" key="1">
    <source>
        <dbReference type="ARBA" id="ARBA00001966"/>
    </source>
</evidence>
<comment type="function">
    <text evidence="20">ATP-dependent DNA helicase important for chromosome transmission and normal cell cycle progression in G(2)/M. May have a role in changing DNA topology to allow the loading of proteins involved in maintaining sister chromatid cohesion in the vicinity of the centromeres. Has a specific role in chromosome segregation during meiosis II.</text>
</comment>
<dbReference type="AlphaFoldDB" id="A0A081CDP0"/>
<name>A0A081CDP0_PSEA2</name>
<dbReference type="InterPro" id="IPR045028">
    <property type="entry name" value="DinG/Rad3-like"/>
</dbReference>
<evidence type="ECO:0000256" key="10">
    <source>
        <dbReference type="ARBA" id="ARBA00022840"/>
    </source>
</evidence>
<organism evidence="22 23">
    <name type="scientific">Pseudozyma antarctica</name>
    <name type="common">Yeast</name>
    <name type="synonym">Candida antarctica</name>
    <dbReference type="NCBI Taxonomy" id="84753"/>
    <lineage>
        <taxon>Eukaryota</taxon>
        <taxon>Fungi</taxon>
        <taxon>Dikarya</taxon>
        <taxon>Basidiomycota</taxon>
        <taxon>Ustilaginomycotina</taxon>
        <taxon>Ustilaginomycetes</taxon>
        <taxon>Ustilaginales</taxon>
        <taxon>Ustilaginaceae</taxon>
        <taxon>Moesziomyces</taxon>
    </lineage>
</organism>
<evidence type="ECO:0000256" key="5">
    <source>
        <dbReference type="ARBA" id="ARBA00017386"/>
    </source>
</evidence>
<dbReference type="GeneID" id="26303863"/>
<dbReference type="HOGENOM" id="CLU_006515_2_0_1"/>
<dbReference type="EC" id="5.6.2.3" evidence="17"/>
<dbReference type="InterPro" id="IPR014013">
    <property type="entry name" value="Helic_SF1/SF2_ATP-bd_DinG/Rad3"/>
</dbReference>
<proteinExistence type="inferred from homology"/>
<evidence type="ECO:0000256" key="2">
    <source>
        <dbReference type="ARBA" id="ARBA00004123"/>
    </source>
</evidence>
<dbReference type="InterPro" id="IPR027417">
    <property type="entry name" value="P-loop_NTPase"/>
</dbReference>
<evidence type="ECO:0000256" key="16">
    <source>
        <dbReference type="ARBA" id="ARBA00029709"/>
    </source>
</evidence>
<comment type="subcellular location">
    <subcellularLocation>
        <location evidence="2">Nucleus</location>
    </subcellularLocation>
</comment>
<evidence type="ECO:0000256" key="19">
    <source>
        <dbReference type="ARBA" id="ARBA00045008"/>
    </source>
</evidence>